<dbReference type="GeneID" id="65115180"/>
<reference evidence="1 2" key="1">
    <citation type="submission" date="2018-07" db="EMBL/GenBank/DDBJ databases">
        <authorList>
            <person name="Miller T.W."/>
            <person name="Bachhofer D.L."/>
            <person name="Cooper A."/>
            <person name="Doty J.C."/>
            <person name="Katuri J."/>
            <person name="Musgrave J.W."/>
            <person name="Palumbo A.J."/>
            <person name="Spann H.O."/>
            <person name="Edwards J.C."/>
            <person name="Meik J.M."/>
            <person name="Edwards D.C."/>
            <person name="Warner M.H."/>
            <person name="Garlena R.A."/>
            <person name="Russell D.A."/>
            <person name="Pope W.H."/>
            <person name="Jacobs-Sera D."/>
            <person name="Hatfull G.F."/>
        </authorList>
    </citation>
    <scope>NUCLEOTIDE SEQUENCE [LARGE SCALE GENOMIC DNA]</scope>
</reference>
<name>A0A345MEZ9_9CAUD</name>
<protein>
    <submittedName>
        <fullName evidence="1">Uncharacterized protein</fullName>
    </submittedName>
</protein>
<keyword evidence="2" id="KW-1185">Reference proteome</keyword>
<dbReference type="EMBL" id="MH590592">
    <property type="protein sequence ID" value="AXH69130.1"/>
    <property type="molecule type" value="Genomic_DNA"/>
</dbReference>
<accession>A0A345MEZ9</accession>
<dbReference type="RefSeq" id="YP_010097517.1">
    <property type="nucleotide sequence ID" value="NC_055759.1"/>
</dbReference>
<proteinExistence type="predicted"/>
<gene>
    <name evidence="1" type="primary">27</name>
    <name evidence="1" type="ORF">SEA_RYADEL_27</name>
</gene>
<organism evidence="1 2">
    <name type="scientific">Mycobacterium phage Ryadel</name>
    <dbReference type="NCBI Taxonomy" id="2283292"/>
    <lineage>
        <taxon>Viruses</taxon>
        <taxon>Duplodnaviria</taxon>
        <taxon>Heunggongvirae</taxon>
        <taxon>Uroviricota</taxon>
        <taxon>Caudoviricetes</taxon>
        <taxon>Corndogvirus</taxon>
        <taxon>Corndogvirus ryadel</taxon>
    </lineage>
</organism>
<sequence>MANKKIADLIANGLRQGLVHPGKDGGPPTPVVIPMFRTEGMPNEMAELVGATADLLGEAIVELIETEGDSQIVSNTEVIANRVANDDDAARRQVTVHCQCDVRRTNPLAVLTVTRSPYVVVDGKQLIDGLAKRTAECPHGWKTS</sequence>
<dbReference type="KEGG" id="vg:65115180"/>
<evidence type="ECO:0000313" key="2">
    <source>
        <dbReference type="Proteomes" id="UP000259996"/>
    </source>
</evidence>
<dbReference type="Proteomes" id="UP000259996">
    <property type="component" value="Segment"/>
</dbReference>
<evidence type="ECO:0000313" key="1">
    <source>
        <dbReference type="EMBL" id="AXH69130.1"/>
    </source>
</evidence>